<evidence type="ECO:0000256" key="3">
    <source>
        <dbReference type="ARBA" id="ARBA00022729"/>
    </source>
</evidence>
<dbReference type="GO" id="GO:0016672">
    <property type="term" value="F:oxidoreductase activity, acting on a sulfur group of donors, quinone or similar compound as acceptor"/>
    <property type="evidence" value="ECO:0007669"/>
    <property type="project" value="UniProtKB-UniRule"/>
</dbReference>
<keyword evidence="3 5" id="KW-0732">Signal</keyword>
<reference evidence="7 8" key="1">
    <citation type="submission" date="2013-07" db="EMBL/GenBank/DDBJ databases">
        <title>Thioclava pacifica DSM 10166 Genome Sequencing.</title>
        <authorList>
            <person name="Lai Q."/>
            <person name="Shao Z."/>
        </authorList>
    </citation>
    <scope>NUCLEOTIDE SEQUENCE [LARGE SCALE GENOMIC DNA]</scope>
    <source>
        <strain evidence="7 8">DSM 10166</strain>
    </source>
</reference>
<evidence type="ECO:0000313" key="7">
    <source>
        <dbReference type="EMBL" id="KEO53365.1"/>
    </source>
</evidence>
<feature type="binding site" evidence="5">
    <location>
        <position position="215"/>
    </location>
    <ligand>
        <name>Mo-molybdopterin</name>
        <dbReference type="ChEBI" id="CHEBI:71302"/>
    </ligand>
</feature>
<dbReference type="Pfam" id="PF00174">
    <property type="entry name" value="Oxidored_molyb"/>
    <property type="match status" value="1"/>
</dbReference>
<dbReference type="OrthoDB" id="9795587at2"/>
<comment type="catalytic activity">
    <reaction evidence="5">
        <text>L-methionyl-[protein] + a quinone + H2O = L-methionyl-(S)-S-oxide-[protein] + a quinol</text>
        <dbReference type="Rhea" id="RHEA:51292"/>
        <dbReference type="Rhea" id="RHEA-COMP:12313"/>
        <dbReference type="Rhea" id="RHEA-COMP:12315"/>
        <dbReference type="ChEBI" id="CHEBI:15377"/>
        <dbReference type="ChEBI" id="CHEBI:16044"/>
        <dbReference type="ChEBI" id="CHEBI:24646"/>
        <dbReference type="ChEBI" id="CHEBI:44120"/>
        <dbReference type="ChEBI" id="CHEBI:132124"/>
    </reaction>
</comment>
<feature type="domain" description="Oxidoreductase molybdopterin-binding" evidence="6">
    <location>
        <begin position="90"/>
        <end position="244"/>
    </location>
</feature>
<accession>A0A074JC00</accession>
<dbReference type="NCBIfam" id="NF003767">
    <property type="entry name" value="PRK05363.1"/>
    <property type="match status" value="1"/>
</dbReference>
<comment type="subunit">
    <text evidence="5">Heterodimer of a catalytic subunit (MsrP) and a heme-binding subunit (MsrQ).</text>
</comment>
<dbReference type="RefSeq" id="WP_038076466.1">
    <property type="nucleotide sequence ID" value="NZ_AUND01000017.1"/>
</dbReference>
<name>A0A074JC00_9RHOB</name>
<keyword evidence="1 5" id="KW-0500">Molybdenum</keyword>
<dbReference type="InterPro" id="IPR022867">
    <property type="entry name" value="MsrP"/>
</dbReference>
<dbReference type="AlphaFoldDB" id="A0A074JC00"/>
<dbReference type="EMBL" id="AUND01000017">
    <property type="protein sequence ID" value="KEO53365.1"/>
    <property type="molecule type" value="Genomic_DNA"/>
</dbReference>
<keyword evidence="4 5" id="KW-0560">Oxidoreductase</keyword>
<feature type="binding site" evidence="5">
    <location>
        <position position="162"/>
    </location>
    <ligand>
        <name>Mo-molybdopterin</name>
        <dbReference type="ChEBI" id="CHEBI:71302"/>
    </ligand>
</feature>
<keyword evidence="8" id="KW-1185">Reference proteome</keyword>
<evidence type="ECO:0000259" key="6">
    <source>
        <dbReference type="Pfam" id="PF00174"/>
    </source>
</evidence>
<comment type="function">
    <text evidence="5">Part of the MsrPQ system that repairs oxidized periplasmic proteins containing methionine sulfoxide residues (Met-O), using respiratory chain electrons. Thus protects these proteins from oxidative-stress damage caused by reactive species of oxygen and chlorine generated by the host defense mechanisms. MsrPQ is essential for the maintenance of envelope integrity under bleach stress, rescuing a wide series of structurally unrelated periplasmic proteins from methionine oxidation. The catalytic subunit MsrP is non-stereospecific, being able to reduce both (R-) and (S-) diastereoisomers of methionine sulfoxide.</text>
</comment>
<comment type="similarity">
    <text evidence="5">Belongs to the MsrP family.</text>
</comment>
<dbReference type="eggNOG" id="COG2041">
    <property type="taxonomic scope" value="Bacteria"/>
</dbReference>
<keyword evidence="2 5" id="KW-0479">Metal-binding</keyword>
<dbReference type="InterPro" id="IPR000572">
    <property type="entry name" value="OxRdtase_Mopterin-bd_dom"/>
</dbReference>
<evidence type="ECO:0000256" key="5">
    <source>
        <dbReference type="HAMAP-Rule" id="MF_01206"/>
    </source>
</evidence>
<feature type="binding site" evidence="5">
    <location>
        <begin position="226"/>
        <end position="228"/>
    </location>
    <ligand>
        <name>Mo-molybdopterin</name>
        <dbReference type="ChEBI" id="CHEBI:71302"/>
    </ligand>
</feature>
<dbReference type="PANTHER" id="PTHR43032:SF3">
    <property type="entry name" value="PROTEIN-METHIONINE-SULFOXIDE REDUCTASE CATALYTIC SUBUNIT MSRP"/>
    <property type="match status" value="1"/>
</dbReference>
<evidence type="ECO:0000313" key="8">
    <source>
        <dbReference type="Proteomes" id="UP000027432"/>
    </source>
</evidence>
<evidence type="ECO:0000256" key="2">
    <source>
        <dbReference type="ARBA" id="ARBA00022723"/>
    </source>
</evidence>
<sequence length="309" mass="34678">MRKTHSTDPSWSDVTPKADFLNRRQIMAGAGAMALGSIAGPALASIDAKPSAYSTDAAPNTLKEITSYNNFYEFGWDKGDPVQYAGQMVTDPWSIEIDGLVDKPGTYPLDDILKPVTLEQRIYRFRCVEAWSMVIPWIGFELSALLDRVGVQPSAKYVAFQTLYRPEQMPGQRQGGIDWPYVEGLRLDEAMNPLTILATGLYDEEMPNQNGAPIRLVVPWKYGFKSIKSIVKISLTEKEPPTTWNRLQPREYGFYANVNPEVDHPRWSQATERRVGAGLFAGREPTLMFNGYGEEVASLYSGMNLAKFY</sequence>
<gene>
    <name evidence="5" type="primary">msrP</name>
    <name evidence="7" type="ORF">TP2_17960</name>
</gene>
<dbReference type="SUPFAM" id="SSF56524">
    <property type="entry name" value="Oxidoreductase molybdopterin-binding domain"/>
    <property type="match status" value="1"/>
</dbReference>
<dbReference type="InterPro" id="IPR036374">
    <property type="entry name" value="OxRdtase_Mopterin-bd_sf"/>
</dbReference>
<dbReference type="Gene3D" id="3.90.420.10">
    <property type="entry name" value="Oxidoreductase, molybdopterin-binding domain"/>
    <property type="match status" value="1"/>
</dbReference>
<dbReference type="HAMAP" id="MF_01206">
    <property type="entry name" value="MsrP"/>
    <property type="match status" value="1"/>
</dbReference>
<evidence type="ECO:0000256" key="4">
    <source>
        <dbReference type="ARBA" id="ARBA00023002"/>
    </source>
</evidence>
<feature type="binding site" evidence="5">
    <location>
        <position position="210"/>
    </location>
    <ligand>
        <name>Mo-molybdopterin</name>
        <dbReference type="ChEBI" id="CHEBI:71302"/>
    </ligand>
</feature>
<dbReference type="GO" id="GO:0046872">
    <property type="term" value="F:metal ion binding"/>
    <property type="evidence" value="ECO:0007669"/>
    <property type="project" value="UniProtKB-KW"/>
</dbReference>
<proteinExistence type="inferred from homology"/>
<organism evidence="7 8">
    <name type="scientific">Thioclava pacifica DSM 10166</name>
    <dbReference type="NCBI Taxonomy" id="1353537"/>
    <lineage>
        <taxon>Bacteria</taxon>
        <taxon>Pseudomonadati</taxon>
        <taxon>Pseudomonadota</taxon>
        <taxon>Alphaproteobacteria</taxon>
        <taxon>Rhodobacterales</taxon>
        <taxon>Paracoccaceae</taxon>
        <taxon>Thioclava</taxon>
    </lineage>
</organism>
<protein>
    <recommendedName>
        <fullName evidence="5">Protein-methionine-sulfoxide reductase catalytic subunit MsrP</fullName>
        <ecNumber evidence="5">1.8.5.-</ecNumber>
    </recommendedName>
</protein>
<comment type="cofactor">
    <cofactor evidence="5">
        <name>Mo-molybdopterin</name>
        <dbReference type="ChEBI" id="CHEBI:71302"/>
    </cofactor>
    <text evidence="5">Binds 1 Mo-molybdopterin (Mo-MPT) cofactor per subunit.</text>
</comment>
<dbReference type="InterPro" id="IPR006311">
    <property type="entry name" value="TAT_signal"/>
</dbReference>
<dbReference type="STRING" id="1353537.TP2_17960"/>
<feature type="binding site" evidence="5">
    <location>
        <begin position="72"/>
        <end position="73"/>
    </location>
    <ligand>
        <name>Mo-molybdopterin</name>
        <dbReference type="ChEBI" id="CHEBI:71302"/>
    </ligand>
</feature>
<comment type="PTM">
    <text evidence="5">Predicted to be exported by the Tat system. The position of the signal peptide cleavage has not been experimentally proven.</text>
</comment>
<dbReference type="GO" id="GO:0043546">
    <property type="term" value="F:molybdopterin cofactor binding"/>
    <property type="evidence" value="ECO:0007669"/>
    <property type="project" value="UniProtKB-UniRule"/>
</dbReference>
<dbReference type="PROSITE" id="PS51318">
    <property type="entry name" value="TAT"/>
    <property type="match status" value="1"/>
</dbReference>
<dbReference type="GO" id="GO:0030091">
    <property type="term" value="P:protein repair"/>
    <property type="evidence" value="ECO:0007669"/>
    <property type="project" value="UniProtKB-UniRule"/>
</dbReference>
<feature type="binding site" evidence="5">
    <location>
        <position position="69"/>
    </location>
    <ligand>
        <name>Mo-molybdopterin</name>
        <dbReference type="ChEBI" id="CHEBI:71302"/>
    </ligand>
</feature>
<dbReference type="PANTHER" id="PTHR43032">
    <property type="entry name" value="PROTEIN-METHIONINE-SULFOXIDE REDUCTASE"/>
    <property type="match status" value="1"/>
</dbReference>
<comment type="caution">
    <text evidence="7">The sequence shown here is derived from an EMBL/GenBank/DDBJ whole genome shotgun (WGS) entry which is preliminary data.</text>
</comment>
<feature type="binding site" evidence="5">
    <location>
        <position position="127"/>
    </location>
    <ligand>
        <name>Mo-molybdopterin</name>
        <dbReference type="ChEBI" id="CHEBI:71302"/>
    </ligand>
    <ligandPart>
        <name>Mo</name>
        <dbReference type="ChEBI" id="CHEBI:28685"/>
    </ligandPart>
</feature>
<dbReference type="Proteomes" id="UP000027432">
    <property type="component" value="Unassembled WGS sequence"/>
</dbReference>
<evidence type="ECO:0000256" key="1">
    <source>
        <dbReference type="ARBA" id="ARBA00022505"/>
    </source>
</evidence>
<dbReference type="EC" id="1.8.5.-" evidence="5"/>
<comment type="catalytic activity">
    <reaction evidence="5">
        <text>L-methionyl-[protein] + a quinone + H2O = L-methionyl-(R)-S-oxide-[protein] + a quinol</text>
        <dbReference type="Rhea" id="RHEA:51296"/>
        <dbReference type="Rhea" id="RHEA-COMP:12313"/>
        <dbReference type="Rhea" id="RHEA-COMP:12314"/>
        <dbReference type="ChEBI" id="CHEBI:15377"/>
        <dbReference type="ChEBI" id="CHEBI:16044"/>
        <dbReference type="ChEBI" id="CHEBI:24646"/>
        <dbReference type="ChEBI" id="CHEBI:45764"/>
        <dbReference type="ChEBI" id="CHEBI:132124"/>
    </reaction>
</comment>